<protein>
    <submittedName>
        <fullName evidence="1">DUF982 domain-containing protein</fullName>
    </submittedName>
</protein>
<reference evidence="1" key="1">
    <citation type="submission" date="2020-03" db="EMBL/GenBank/DDBJ databases">
        <title>Ferranicluibacter endophyticum gen. nov., sp. nov., a new genus isolated from Rubus ulmifolius Schott. stem.</title>
        <authorList>
            <person name="Roca-Couso R."/>
            <person name="Flores-Felix J.D."/>
            <person name="Igual J.M."/>
            <person name="Rivas R."/>
        </authorList>
    </citation>
    <scope>NUCLEOTIDE SEQUENCE</scope>
    <source>
        <strain evidence="1">CRRU44</strain>
    </source>
</reference>
<accession>A0AA43ZIN7</accession>
<evidence type="ECO:0000313" key="1">
    <source>
        <dbReference type="EMBL" id="NHT78582.1"/>
    </source>
</evidence>
<dbReference type="Proteomes" id="UP001155840">
    <property type="component" value="Unassembled WGS sequence"/>
</dbReference>
<name>A0AA43ZIN7_9HYPH</name>
<gene>
    <name evidence="1" type="ORF">G8E10_23035</name>
</gene>
<dbReference type="Pfam" id="PF06169">
    <property type="entry name" value="DUF982"/>
    <property type="match status" value="1"/>
</dbReference>
<keyword evidence="2" id="KW-1185">Reference proteome</keyword>
<dbReference type="AlphaFoldDB" id="A0AA43ZIN7"/>
<evidence type="ECO:0000313" key="2">
    <source>
        <dbReference type="Proteomes" id="UP001155840"/>
    </source>
</evidence>
<dbReference type="Gene3D" id="6.10.250.730">
    <property type="match status" value="1"/>
</dbReference>
<dbReference type="InterPro" id="IPR010385">
    <property type="entry name" value="DUF982"/>
</dbReference>
<comment type="caution">
    <text evidence="1">The sequence shown here is derived from an EMBL/GenBank/DDBJ whole genome shotgun (WGS) entry which is preliminary data.</text>
</comment>
<proteinExistence type="predicted"/>
<sequence length="85" mass="9630">MQSENSLPIQWNVPVRIRVGYGIADAVHGPEEALHHLTYRWPVTDGAHYDNARLQCLQALQKRISAEVVRETFLAASFEAGMLER</sequence>
<dbReference type="RefSeq" id="WP_167130822.1">
    <property type="nucleotide sequence ID" value="NZ_JAANCM010000016.1"/>
</dbReference>
<dbReference type="EMBL" id="JAANCM010000016">
    <property type="protein sequence ID" value="NHT78582.1"/>
    <property type="molecule type" value="Genomic_DNA"/>
</dbReference>
<organism evidence="1 2">
    <name type="scientific">Ferranicluibacter rubi</name>
    <dbReference type="NCBI Taxonomy" id="2715133"/>
    <lineage>
        <taxon>Bacteria</taxon>
        <taxon>Pseudomonadati</taxon>
        <taxon>Pseudomonadota</taxon>
        <taxon>Alphaproteobacteria</taxon>
        <taxon>Hyphomicrobiales</taxon>
        <taxon>Rhizobiaceae</taxon>
        <taxon>Ferranicluibacter</taxon>
    </lineage>
</organism>